<dbReference type="PANTHER" id="PTHR33116">
    <property type="entry name" value="REVERSE TRANSCRIPTASE ZINC-BINDING DOMAIN-CONTAINING PROTEIN-RELATED-RELATED"/>
    <property type="match status" value="1"/>
</dbReference>
<name>A0A438JFH2_VITVI</name>
<dbReference type="EMBL" id="QGNW01000044">
    <property type="protein sequence ID" value="RVX07694.1"/>
    <property type="molecule type" value="Genomic_DNA"/>
</dbReference>
<dbReference type="Proteomes" id="UP000288805">
    <property type="component" value="Unassembled WGS sequence"/>
</dbReference>
<accession>A0A438JFH2</accession>
<evidence type="ECO:0000313" key="3">
    <source>
        <dbReference type="Proteomes" id="UP000288805"/>
    </source>
</evidence>
<reference evidence="2 3" key="1">
    <citation type="journal article" date="2018" name="PLoS Genet.">
        <title>Population sequencing reveals clonal diversity and ancestral inbreeding in the grapevine cultivar Chardonnay.</title>
        <authorList>
            <person name="Roach M.J."/>
            <person name="Johnson D.L."/>
            <person name="Bohlmann J."/>
            <person name="van Vuuren H.J."/>
            <person name="Jones S.J."/>
            <person name="Pretorius I.S."/>
            <person name="Schmidt S.A."/>
            <person name="Borneman A.R."/>
        </authorList>
    </citation>
    <scope>NUCLEOTIDE SEQUENCE [LARGE SCALE GENOMIC DNA]</scope>
    <source>
        <strain evidence="3">cv. Chardonnay</strain>
        <tissue evidence="2">Leaf</tissue>
    </source>
</reference>
<evidence type="ECO:0000313" key="2">
    <source>
        <dbReference type="EMBL" id="RVX07694.1"/>
    </source>
</evidence>
<protein>
    <submittedName>
        <fullName evidence="2">Putative ribonuclease H protein</fullName>
    </submittedName>
</protein>
<feature type="domain" description="Reverse transcriptase zinc-binding" evidence="1">
    <location>
        <begin position="297"/>
        <end position="350"/>
    </location>
</feature>
<dbReference type="InterPro" id="IPR026960">
    <property type="entry name" value="RVT-Znf"/>
</dbReference>
<dbReference type="PANTHER" id="PTHR33116:SF78">
    <property type="entry name" value="OS12G0587133 PROTEIN"/>
    <property type="match status" value="1"/>
</dbReference>
<comment type="caution">
    <text evidence="2">The sequence shown here is derived from an EMBL/GenBank/DDBJ whole genome shotgun (WGS) entry which is preliminary data.</text>
</comment>
<gene>
    <name evidence="2" type="primary">VvCHDp000001_84</name>
    <name evidence="2" type="ORF">CK203_021944</name>
</gene>
<dbReference type="Pfam" id="PF13966">
    <property type="entry name" value="zf-RVT"/>
    <property type="match status" value="1"/>
</dbReference>
<dbReference type="AlphaFoldDB" id="A0A438JFH2"/>
<evidence type="ECO:0000259" key="1">
    <source>
        <dbReference type="Pfam" id="PF13966"/>
    </source>
</evidence>
<proteinExistence type="predicted"/>
<sequence length="350" mass="40189">MGAFCQAADFGERGNGDDCLPSSFCCRYNHFYEARKEQLTALSWILAWFEVSSSLRINLAKSVLIPVGEVEEIEEMAMELGCKVGSLPTVYLGLPLGAHHKDISMWDGVEERMRRRLAQWKRQYISKGGRLERKVHLINWEVVCTQKEKGGLGIGKIDPLNKALLEGFGWRTKEARGTFGVGVWKEIMKEANWCWDSIKFKVGKGTRVKFWIDQWCGNAALPQIFPQLFALAVHRNVTVNEVWDSSLGQGGWNLRFSRDFNDWELDLIRDLLNMLRDFRISSEEDSVLWKRGGHGIFGVKDAYNMLVVPNAFAFPIKCIWVDKVPTKVDFFAWEAMWGKILTLDRLKKWG</sequence>
<organism evidence="2 3">
    <name type="scientific">Vitis vinifera</name>
    <name type="common">Grape</name>
    <dbReference type="NCBI Taxonomy" id="29760"/>
    <lineage>
        <taxon>Eukaryota</taxon>
        <taxon>Viridiplantae</taxon>
        <taxon>Streptophyta</taxon>
        <taxon>Embryophyta</taxon>
        <taxon>Tracheophyta</taxon>
        <taxon>Spermatophyta</taxon>
        <taxon>Magnoliopsida</taxon>
        <taxon>eudicotyledons</taxon>
        <taxon>Gunneridae</taxon>
        <taxon>Pentapetalae</taxon>
        <taxon>rosids</taxon>
        <taxon>Vitales</taxon>
        <taxon>Vitaceae</taxon>
        <taxon>Viteae</taxon>
        <taxon>Vitis</taxon>
    </lineage>
</organism>